<proteinExistence type="predicted"/>
<evidence type="ECO:0008006" key="3">
    <source>
        <dbReference type="Google" id="ProtNLM"/>
    </source>
</evidence>
<comment type="caution">
    <text evidence="1">The sequence shown here is derived from an EMBL/GenBank/DDBJ whole genome shotgun (WGS) entry which is preliminary data.</text>
</comment>
<name>A0AAV7UJ13_PLEWA</name>
<reference evidence="1" key="1">
    <citation type="journal article" date="2022" name="bioRxiv">
        <title>Sequencing and chromosome-scale assembly of the giantPleurodeles waltlgenome.</title>
        <authorList>
            <person name="Brown T."/>
            <person name="Elewa A."/>
            <person name="Iarovenko S."/>
            <person name="Subramanian E."/>
            <person name="Araus A.J."/>
            <person name="Petzold A."/>
            <person name="Susuki M."/>
            <person name="Suzuki K.-i.T."/>
            <person name="Hayashi T."/>
            <person name="Toyoda A."/>
            <person name="Oliveira C."/>
            <person name="Osipova E."/>
            <person name="Leigh N.D."/>
            <person name="Simon A."/>
            <person name="Yun M.H."/>
        </authorList>
    </citation>
    <scope>NUCLEOTIDE SEQUENCE</scope>
    <source>
        <strain evidence="1">20211129_DDA</strain>
        <tissue evidence="1">Liver</tissue>
    </source>
</reference>
<organism evidence="1 2">
    <name type="scientific">Pleurodeles waltl</name>
    <name type="common">Iberian ribbed newt</name>
    <dbReference type="NCBI Taxonomy" id="8319"/>
    <lineage>
        <taxon>Eukaryota</taxon>
        <taxon>Metazoa</taxon>
        <taxon>Chordata</taxon>
        <taxon>Craniata</taxon>
        <taxon>Vertebrata</taxon>
        <taxon>Euteleostomi</taxon>
        <taxon>Amphibia</taxon>
        <taxon>Batrachia</taxon>
        <taxon>Caudata</taxon>
        <taxon>Salamandroidea</taxon>
        <taxon>Salamandridae</taxon>
        <taxon>Pleurodelinae</taxon>
        <taxon>Pleurodeles</taxon>
    </lineage>
</organism>
<gene>
    <name evidence="1" type="ORF">NDU88_005116</name>
</gene>
<accession>A0AAV7UJ13</accession>
<keyword evidence="2" id="KW-1185">Reference proteome</keyword>
<dbReference type="EMBL" id="JANPWB010000005">
    <property type="protein sequence ID" value="KAJ1188355.1"/>
    <property type="molecule type" value="Genomic_DNA"/>
</dbReference>
<evidence type="ECO:0000313" key="1">
    <source>
        <dbReference type="EMBL" id="KAJ1188355.1"/>
    </source>
</evidence>
<dbReference type="Proteomes" id="UP001066276">
    <property type="component" value="Chromosome 3_1"/>
</dbReference>
<dbReference type="AlphaFoldDB" id="A0AAV7UJ13"/>
<evidence type="ECO:0000313" key="2">
    <source>
        <dbReference type="Proteomes" id="UP001066276"/>
    </source>
</evidence>
<sequence>MAGLGNRLREGGALTAADTANAEEASEKGDAEGLATFWEERGPFRIQQRTESDHFPQLIKIRNEWDRLPTANIIISAPVTYDTKKLKWKGPGLDKVMEEVYCSAGTTKELKELLRVQELEVHPQGERVIAWMYLCDSLINRFSIKKCLPILVIESKNKVKGITEEKRWFNRALRNQKNQVSRELKKVLKDVHLGRKSEDTRLSELRAKYKKNCWIAKQGYHEDLWTKLLMSNKQKINKKFWELIN</sequence>
<protein>
    <recommendedName>
        <fullName evidence="3">Reverse transcriptase</fullName>
    </recommendedName>
</protein>